<keyword evidence="2" id="KW-1185">Reference proteome</keyword>
<dbReference type="Proteomes" id="UP000038045">
    <property type="component" value="Unplaced"/>
</dbReference>
<dbReference type="STRING" id="131310.A0A0N4ZB41"/>
<dbReference type="AlphaFoldDB" id="A0A0N4ZB41"/>
<reference evidence="3" key="1">
    <citation type="submission" date="2017-02" db="UniProtKB">
        <authorList>
            <consortium name="WormBaseParasite"/>
        </authorList>
    </citation>
    <scope>IDENTIFICATION</scope>
</reference>
<name>A0A0N4ZB41_PARTI</name>
<dbReference type="PANTHER" id="PTHR28434:SF1">
    <property type="entry name" value="PROTEIN C3ORF33"/>
    <property type="match status" value="1"/>
</dbReference>
<dbReference type="Gene3D" id="2.40.50.90">
    <property type="match status" value="1"/>
</dbReference>
<keyword evidence="1" id="KW-1133">Transmembrane helix</keyword>
<proteinExistence type="predicted"/>
<dbReference type="WBParaSite" id="PTRK_0000475400.1">
    <property type="protein sequence ID" value="PTRK_0000475400.1"/>
    <property type="gene ID" value="PTRK_0000475400"/>
</dbReference>
<evidence type="ECO:0000256" key="1">
    <source>
        <dbReference type="SAM" id="Phobius"/>
    </source>
</evidence>
<protein>
    <submittedName>
        <fullName evidence="3">Prohibitin</fullName>
    </submittedName>
</protein>
<dbReference type="GO" id="GO:0005615">
    <property type="term" value="C:extracellular space"/>
    <property type="evidence" value="ECO:0007669"/>
    <property type="project" value="TreeGrafter"/>
</dbReference>
<organism evidence="2 3">
    <name type="scientific">Parastrongyloides trichosuri</name>
    <name type="common">Possum-specific nematode worm</name>
    <dbReference type="NCBI Taxonomy" id="131310"/>
    <lineage>
        <taxon>Eukaryota</taxon>
        <taxon>Metazoa</taxon>
        <taxon>Ecdysozoa</taxon>
        <taxon>Nematoda</taxon>
        <taxon>Chromadorea</taxon>
        <taxon>Rhabditida</taxon>
        <taxon>Tylenchina</taxon>
        <taxon>Panagrolaimomorpha</taxon>
        <taxon>Strongyloidoidea</taxon>
        <taxon>Strongyloididae</taxon>
        <taxon>Parastrongyloides</taxon>
    </lineage>
</organism>
<dbReference type="InterPro" id="IPR035437">
    <property type="entry name" value="SNase_OB-fold_sf"/>
</dbReference>
<evidence type="ECO:0000313" key="2">
    <source>
        <dbReference type="Proteomes" id="UP000038045"/>
    </source>
</evidence>
<dbReference type="InterPro" id="IPR042421">
    <property type="entry name" value="C3orf33-like"/>
</dbReference>
<keyword evidence="1" id="KW-0472">Membrane</keyword>
<feature type="transmembrane region" description="Helical" evidence="1">
    <location>
        <begin position="31"/>
        <end position="49"/>
    </location>
</feature>
<dbReference type="PANTHER" id="PTHR28434">
    <property type="entry name" value="PROTEIN C3ORF33"/>
    <property type="match status" value="1"/>
</dbReference>
<sequence length="258" mass="29104">MGQSMNEAGEATLKIQSPIHDKTFVDEYANVIVRGGIITTGIIGLAVYLKTSPSFRRFKHVNQIPKIFFEKEIEMKGIVKNITPTGKFYIEHIPLIKVPFINTSKNIKPINVKLAGVDVNEEGLNMIKNEMNIINKTVNFKVIKKSFGDKDSVDCDMIVKTTPLTSVNLSQDLIRKGFAKVPKPNNDDHIQALEKNKAYAHLISRLLESEKIADRRGVGVWERKSWVEAVQTIPSQTVNYVRGSPIIKAFVCFLYIFL</sequence>
<evidence type="ECO:0000313" key="3">
    <source>
        <dbReference type="WBParaSite" id="PTRK_0000475400.1"/>
    </source>
</evidence>
<keyword evidence="1" id="KW-0812">Transmembrane</keyword>
<accession>A0A0N4ZB41</accession>